<keyword evidence="5 6" id="KW-0472">Membrane</keyword>
<feature type="transmembrane region" description="Helical" evidence="6">
    <location>
        <begin position="27"/>
        <end position="46"/>
    </location>
</feature>
<dbReference type="AlphaFoldDB" id="A0A1Q6DW78"/>
<keyword evidence="3 6" id="KW-0812">Transmembrane</keyword>
<feature type="transmembrane region" description="Helical" evidence="6">
    <location>
        <begin position="81"/>
        <end position="99"/>
    </location>
</feature>
<organism evidence="7 8">
    <name type="scientific">Methanohalarchaeum thermophilum</name>
    <dbReference type="NCBI Taxonomy" id="1903181"/>
    <lineage>
        <taxon>Archaea</taxon>
        <taxon>Methanobacteriati</taxon>
        <taxon>Methanobacteriota</taxon>
        <taxon>Methanonatronarchaeia</taxon>
        <taxon>Methanonatronarchaeales</taxon>
        <taxon>Methanonatronarchaeaceae</taxon>
        <taxon>Candidatus Methanohalarchaeum</taxon>
    </lineage>
</organism>
<proteinExistence type="inferred from homology"/>
<evidence type="ECO:0000256" key="2">
    <source>
        <dbReference type="ARBA" id="ARBA00009160"/>
    </source>
</evidence>
<dbReference type="Proteomes" id="UP000185744">
    <property type="component" value="Unassembled WGS sequence"/>
</dbReference>
<evidence type="ECO:0000256" key="5">
    <source>
        <dbReference type="ARBA" id="ARBA00023136"/>
    </source>
</evidence>
<comment type="caution">
    <text evidence="7">The sequence shown here is derived from an EMBL/GenBank/DDBJ whole genome shotgun (WGS) entry which is preliminary data.</text>
</comment>
<comment type="subcellular location">
    <subcellularLocation>
        <location evidence="1">Membrane</location>
    </subcellularLocation>
</comment>
<name>A0A1Q6DW78_METT1</name>
<reference evidence="7" key="1">
    <citation type="submission" date="2016-12" db="EMBL/GenBank/DDBJ databases">
        <title>Discovery of methanogenic haloarchaea.</title>
        <authorList>
            <person name="Sorokin D.Y."/>
            <person name="Makarova K.S."/>
            <person name="Abbas B."/>
            <person name="Ferrer M."/>
            <person name="Golyshin P.N."/>
        </authorList>
    </citation>
    <scope>NUCLEOTIDE SEQUENCE [LARGE SCALE GENOMIC DNA]</scope>
    <source>
        <strain evidence="7">HMET1</strain>
    </source>
</reference>
<evidence type="ECO:0000313" key="7">
    <source>
        <dbReference type="EMBL" id="OKY78619.1"/>
    </source>
</evidence>
<evidence type="ECO:0000313" key="8">
    <source>
        <dbReference type="Proteomes" id="UP000185744"/>
    </source>
</evidence>
<accession>A0A1Q6DW78</accession>
<protein>
    <submittedName>
        <fullName evidence="7">Membrane protein, Fun14 family</fullName>
    </submittedName>
</protein>
<evidence type="ECO:0000256" key="4">
    <source>
        <dbReference type="ARBA" id="ARBA00022989"/>
    </source>
</evidence>
<dbReference type="EMBL" id="MSDW01000001">
    <property type="protein sequence ID" value="OKY78619.1"/>
    <property type="molecule type" value="Genomic_DNA"/>
</dbReference>
<keyword evidence="4 6" id="KW-1133">Transmembrane helix</keyword>
<evidence type="ECO:0000256" key="1">
    <source>
        <dbReference type="ARBA" id="ARBA00004370"/>
    </source>
</evidence>
<dbReference type="InterPro" id="IPR007014">
    <property type="entry name" value="FUN14"/>
</dbReference>
<comment type="similarity">
    <text evidence="2">Belongs to the FUN14 family.</text>
</comment>
<sequence>MIEISNLLVDMGTGGVIGAVVGYASKIILKILLVFIGLYFGSLVYLSKKGVISFNQEAFESLLNSTSSAAAGYAGSLLNTALAVAPFGGGFVAGFYLGFKKA</sequence>
<gene>
    <name evidence="7" type="ORF">BTN85_1116</name>
</gene>
<keyword evidence="8" id="KW-1185">Reference proteome</keyword>
<dbReference type="Pfam" id="PF04930">
    <property type="entry name" value="FUN14"/>
    <property type="match status" value="1"/>
</dbReference>
<dbReference type="STRING" id="1903181.BTN85_1116"/>
<evidence type="ECO:0000256" key="3">
    <source>
        <dbReference type="ARBA" id="ARBA00022692"/>
    </source>
</evidence>
<dbReference type="InParanoid" id="A0A1Q6DW78"/>
<evidence type="ECO:0000256" key="6">
    <source>
        <dbReference type="SAM" id="Phobius"/>
    </source>
</evidence>
<dbReference type="GO" id="GO:0016020">
    <property type="term" value="C:membrane"/>
    <property type="evidence" value="ECO:0007669"/>
    <property type="project" value="UniProtKB-SubCell"/>
</dbReference>